<dbReference type="PRINTS" id="PR00080">
    <property type="entry name" value="SDRFAMILY"/>
</dbReference>
<keyword evidence="3" id="KW-0560">Oxidoreductase</keyword>
<dbReference type="STRING" id="1447883.A0A2B7XBG2"/>
<evidence type="ECO:0000256" key="3">
    <source>
        <dbReference type="ARBA" id="ARBA00023002"/>
    </source>
</evidence>
<dbReference type="InterPro" id="IPR036291">
    <property type="entry name" value="NAD(P)-bd_dom_sf"/>
</dbReference>
<evidence type="ECO:0000313" key="6">
    <source>
        <dbReference type="Proteomes" id="UP000224634"/>
    </source>
</evidence>
<gene>
    <name evidence="5" type="ORF">AJ80_08198</name>
</gene>
<dbReference type="AlphaFoldDB" id="A0A2B7XBG2"/>
<dbReference type="Pfam" id="PF00106">
    <property type="entry name" value="adh_short"/>
    <property type="match status" value="1"/>
</dbReference>
<keyword evidence="2" id="KW-0521">NADP</keyword>
<dbReference type="PRINTS" id="PR00081">
    <property type="entry name" value="GDHRDH"/>
</dbReference>
<comment type="similarity">
    <text evidence="1 4">Belongs to the short-chain dehydrogenases/reductases (SDR) family.</text>
</comment>
<evidence type="ECO:0000256" key="2">
    <source>
        <dbReference type="ARBA" id="ARBA00022857"/>
    </source>
</evidence>
<dbReference type="PANTHER" id="PTHR24320">
    <property type="entry name" value="RETINOL DEHYDROGENASE"/>
    <property type="match status" value="1"/>
</dbReference>
<dbReference type="Proteomes" id="UP000224634">
    <property type="component" value="Unassembled WGS sequence"/>
</dbReference>
<keyword evidence="6" id="KW-1185">Reference proteome</keyword>
<evidence type="ECO:0000313" key="5">
    <source>
        <dbReference type="EMBL" id="PGH06229.1"/>
    </source>
</evidence>
<reference evidence="5 6" key="1">
    <citation type="submission" date="2017-10" db="EMBL/GenBank/DDBJ databases">
        <title>Comparative genomics in systemic dimorphic fungi from Ajellomycetaceae.</title>
        <authorList>
            <person name="Munoz J.F."/>
            <person name="Mcewen J.G."/>
            <person name="Clay O.K."/>
            <person name="Cuomo C.A."/>
        </authorList>
    </citation>
    <scope>NUCLEOTIDE SEQUENCE [LARGE SCALE GENOMIC DNA]</scope>
    <source>
        <strain evidence="5 6">UAMH7299</strain>
    </source>
</reference>
<dbReference type="SUPFAM" id="SSF51735">
    <property type="entry name" value="NAD(P)-binding Rossmann-fold domains"/>
    <property type="match status" value="1"/>
</dbReference>
<evidence type="ECO:0000256" key="4">
    <source>
        <dbReference type="RuleBase" id="RU000363"/>
    </source>
</evidence>
<dbReference type="OrthoDB" id="191139at2759"/>
<proteinExistence type="inferred from homology"/>
<dbReference type="InterPro" id="IPR002347">
    <property type="entry name" value="SDR_fam"/>
</dbReference>
<sequence length="317" mass="34020">MSRNWSSKSTGDEVVEAFSAHVNGRTFLITGPSEAGLGAETAYSLAATASPSLLILAGRDKTKIDPVIAKIHSLNSAVKTLFVPLDLADQSSVRHAAETINAQVGTIDVLINNAAIMACPYGKTKDGIELQFGVNFLGPFLFTNLILGKLRAAGPGARIVNLSSSAHRFSGIRFDNWGFDNWRLYEPFEAYGQSKTAAILFSIHLASRLPKEEIAVFSLHPGSIVSPLQQYLNPEVTKNAITKAQQIPNFELSEPRSLQEGCATSLIAALDPVLESHSGAYLNDGQISTQAEHAQGLDNAAKLWKLGESIVGQDFSL</sequence>
<comment type="caution">
    <text evidence="5">The sequence shown here is derived from an EMBL/GenBank/DDBJ whole genome shotgun (WGS) entry which is preliminary data.</text>
</comment>
<evidence type="ECO:0000256" key="1">
    <source>
        <dbReference type="ARBA" id="ARBA00006484"/>
    </source>
</evidence>
<protein>
    <recommendedName>
        <fullName evidence="7">Oxidoreductase</fullName>
    </recommendedName>
</protein>
<organism evidence="5 6">
    <name type="scientific">Polytolypa hystricis (strain UAMH7299)</name>
    <dbReference type="NCBI Taxonomy" id="1447883"/>
    <lineage>
        <taxon>Eukaryota</taxon>
        <taxon>Fungi</taxon>
        <taxon>Dikarya</taxon>
        <taxon>Ascomycota</taxon>
        <taxon>Pezizomycotina</taxon>
        <taxon>Eurotiomycetes</taxon>
        <taxon>Eurotiomycetidae</taxon>
        <taxon>Onygenales</taxon>
        <taxon>Onygenales incertae sedis</taxon>
        <taxon>Polytolypa</taxon>
    </lineage>
</organism>
<dbReference type="GO" id="GO:0016491">
    <property type="term" value="F:oxidoreductase activity"/>
    <property type="evidence" value="ECO:0007669"/>
    <property type="project" value="UniProtKB-KW"/>
</dbReference>
<accession>A0A2B7XBG2</accession>
<dbReference type="EMBL" id="PDNA01000180">
    <property type="protein sequence ID" value="PGH06229.1"/>
    <property type="molecule type" value="Genomic_DNA"/>
</dbReference>
<dbReference type="PANTHER" id="PTHR24320:SF283">
    <property type="entry name" value="RETINOL DEHYDROGENASE 11"/>
    <property type="match status" value="1"/>
</dbReference>
<dbReference type="Gene3D" id="3.40.50.720">
    <property type="entry name" value="NAD(P)-binding Rossmann-like Domain"/>
    <property type="match status" value="1"/>
</dbReference>
<name>A0A2B7XBG2_POLH7</name>
<evidence type="ECO:0008006" key="7">
    <source>
        <dbReference type="Google" id="ProtNLM"/>
    </source>
</evidence>